<protein>
    <submittedName>
        <fullName evidence="3">ROK family transcriptional regulator</fullName>
    </submittedName>
</protein>
<name>A0ABX6QJ30_9HYPH</name>
<comment type="similarity">
    <text evidence="1">Belongs to the ROK (NagC/XylR) family.</text>
</comment>
<dbReference type="Pfam" id="PF09339">
    <property type="entry name" value="HTH_IclR"/>
    <property type="match status" value="1"/>
</dbReference>
<dbReference type="InterPro" id="IPR011991">
    <property type="entry name" value="ArsR-like_HTH"/>
</dbReference>
<dbReference type="InterPro" id="IPR049874">
    <property type="entry name" value="ROK_cs"/>
</dbReference>
<dbReference type="PANTHER" id="PTHR18964:SF149">
    <property type="entry name" value="BIFUNCTIONAL UDP-N-ACETYLGLUCOSAMINE 2-EPIMERASE_N-ACETYLMANNOSAMINE KINASE"/>
    <property type="match status" value="1"/>
</dbReference>
<evidence type="ECO:0000313" key="4">
    <source>
        <dbReference type="Proteomes" id="UP000308530"/>
    </source>
</evidence>
<dbReference type="InterPro" id="IPR005471">
    <property type="entry name" value="Tscrpt_reg_IclR_N"/>
</dbReference>
<dbReference type="SUPFAM" id="SSF46785">
    <property type="entry name" value="Winged helix' DNA-binding domain"/>
    <property type="match status" value="1"/>
</dbReference>
<dbReference type="CDD" id="cd00090">
    <property type="entry name" value="HTH_ARSR"/>
    <property type="match status" value="1"/>
</dbReference>
<evidence type="ECO:0000313" key="3">
    <source>
        <dbReference type="EMBL" id="QLF68525.1"/>
    </source>
</evidence>
<dbReference type="InterPro" id="IPR036388">
    <property type="entry name" value="WH-like_DNA-bd_sf"/>
</dbReference>
<dbReference type="SUPFAM" id="SSF53067">
    <property type="entry name" value="Actin-like ATPase domain"/>
    <property type="match status" value="1"/>
</dbReference>
<keyword evidence="4" id="KW-1185">Reference proteome</keyword>
<dbReference type="PANTHER" id="PTHR18964">
    <property type="entry name" value="ROK (REPRESSOR, ORF, KINASE) FAMILY"/>
    <property type="match status" value="1"/>
</dbReference>
<dbReference type="RefSeq" id="WP_138288609.1">
    <property type="nucleotide sequence ID" value="NZ_CP058350.1"/>
</dbReference>
<dbReference type="Gene3D" id="1.10.10.10">
    <property type="entry name" value="Winged helix-like DNA-binding domain superfamily/Winged helix DNA-binding domain"/>
    <property type="match status" value="1"/>
</dbReference>
<evidence type="ECO:0000259" key="2">
    <source>
        <dbReference type="Pfam" id="PF09339"/>
    </source>
</evidence>
<dbReference type="InterPro" id="IPR043129">
    <property type="entry name" value="ATPase_NBD"/>
</dbReference>
<reference evidence="3 4" key="1">
    <citation type="submission" date="2020-06" db="EMBL/GenBank/DDBJ databases">
        <title>Genome sequence of Rhizobium sp strain ADMK78.</title>
        <authorList>
            <person name="Rahi P."/>
        </authorList>
    </citation>
    <scope>NUCLEOTIDE SEQUENCE [LARGE SCALE GENOMIC DNA]</scope>
    <source>
        <strain evidence="3 4">ADMK78</strain>
    </source>
</reference>
<sequence length="386" mass="40706">MGRIDDPQSESKSEARILQLLREQGESSIAELARISGLGKATASRAIQSLRLRGLIEDTGDIFRRLPSGRAGQAIRIRPDVGLYLGIALARSDITIVITDAAKRVIDWERNPLSAAQGRQPPSINTVIGLADRLLSRSGSNRARLYGVGVAVAGPVNPRTGEISRSLLLPKEDGRTLQEELSDYFGKPVILDNDANCSALAELLWGNLNNHTTAVLLRLDRGVGGAIVHNGVVMRGHTGKAGDYGHIVYDPKGPYCQCGGRGCFERYLSISAAESDLGETIAAAGIRASCGDSIAIEGVRRQAVILGSLAAVVSRTVDPERILIGGGMLALGTRFLEGANEKLHSLNPAAPPIEAARAATALNGGLPNDEPALGAIGLLIRQEKSG</sequence>
<dbReference type="Gene3D" id="3.30.420.40">
    <property type="match status" value="2"/>
</dbReference>
<dbReference type="EMBL" id="CP058350">
    <property type="protein sequence ID" value="QLF68525.1"/>
    <property type="molecule type" value="Genomic_DNA"/>
</dbReference>
<gene>
    <name evidence="3" type="ORF">FE840_002580</name>
</gene>
<proteinExistence type="inferred from homology"/>
<dbReference type="Pfam" id="PF00480">
    <property type="entry name" value="ROK"/>
    <property type="match status" value="1"/>
</dbReference>
<dbReference type="InterPro" id="IPR000600">
    <property type="entry name" value="ROK"/>
</dbReference>
<evidence type="ECO:0000256" key="1">
    <source>
        <dbReference type="ARBA" id="ARBA00006479"/>
    </source>
</evidence>
<dbReference type="PROSITE" id="PS01125">
    <property type="entry name" value="ROK"/>
    <property type="match status" value="1"/>
</dbReference>
<organism evidence="3 4">
    <name type="scientific">Peteryoungia desertarenae</name>
    <dbReference type="NCBI Taxonomy" id="1813451"/>
    <lineage>
        <taxon>Bacteria</taxon>
        <taxon>Pseudomonadati</taxon>
        <taxon>Pseudomonadota</taxon>
        <taxon>Alphaproteobacteria</taxon>
        <taxon>Hyphomicrobiales</taxon>
        <taxon>Rhizobiaceae</taxon>
        <taxon>Peteryoungia</taxon>
    </lineage>
</organism>
<accession>A0ABX6QJ30</accession>
<feature type="domain" description="HTH iclR-type" evidence="2">
    <location>
        <begin position="16"/>
        <end position="57"/>
    </location>
</feature>
<dbReference type="Proteomes" id="UP000308530">
    <property type="component" value="Chromosome"/>
</dbReference>
<dbReference type="InterPro" id="IPR036390">
    <property type="entry name" value="WH_DNA-bd_sf"/>
</dbReference>